<keyword evidence="3" id="KW-1185">Reference proteome</keyword>
<feature type="domain" description="Integrase catalytic" evidence="1">
    <location>
        <begin position="33"/>
        <end position="183"/>
    </location>
</feature>
<evidence type="ECO:0000259" key="1">
    <source>
        <dbReference type="PROSITE" id="PS50994"/>
    </source>
</evidence>
<dbReference type="InterPro" id="IPR050951">
    <property type="entry name" value="Retrovirus_Pol_polyprotein"/>
</dbReference>
<dbReference type="OrthoDB" id="5592268at2759"/>
<sequence length="183" mass="20863">LEALLRAIHDAPFGGHLGSSTMEEKKRKTKKKSTITPGSFIRTIWIGPLPMTVNENRYILTAMDYLSKWPIAKAVPNITTITTVGFLYNDLISVYGCYKRLISDQESNFKSEIVKQLCEKLGIQHSIISAYHPQANGLVERFNKTLSEVLGNFTDEFTADWDRYIPDVLFAYRTTTKFSPFQM</sequence>
<name>A0A9N9E901_9GLOM</name>
<feature type="non-terminal residue" evidence="2">
    <location>
        <position position="183"/>
    </location>
</feature>
<evidence type="ECO:0000313" key="3">
    <source>
        <dbReference type="Proteomes" id="UP000789739"/>
    </source>
</evidence>
<dbReference type="InterPro" id="IPR001584">
    <property type="entry name" value="Integrase_cat-core"/>
</dbReference>
<dbReference type="SUPFAM" id="SSF53098">
    <property type="entry name" value="Ribonuclease H-like"/>
    <property type="match status" value="1"/>
</dbReference>
<comment type="caution">
    <text evidence="2">The sequence shown here is derived from an EMBL/GenBank/DDBJ whole genome shotgun (WGS) entry which is preliminary data.</text>
</comment>
<dbReference type="GO" id="GO:0015074">
    <property type="term" value="P:DNA integration"/>
    <property type="evidence" value="ECO:0007669"/>
    <property type="project" value="InterPro"/>
</dbReference>
<dbReference type="PROSITE" id="PS50994">
    <property type="entry name" value="INTEGRASE"/>
    <property type="match status" value="1"/>
</dbReference>
<feature type="non-terminal residue" evidence="2">
    <location>
        <position position="1"/>
    </location>
</feature>
<accession>A0A9N9E901</accession>
<dbReference type="GO" id="GO:0005634">
    <property type="term" value="C:nucleus"/>
    <property type="evidence" value="ECO:0007669"/>
    <property type="project" value="UniProtKB-ARBA"/>
</dbReference>
<dbReference type="PANTHER" id="PTHR37984:SF15">
    <property type="entry name" value="INTEGRASE CATALYTIC DOMAIN-CONTAINING PROTEIN"/>
    <property type="match status" value="1"/>
</dbReference>
<protein>
    <submittedName>
        <fullName evidence="2">9809_t:CDS:1</fullName>
    </submittedName>
</protein>
<organism evidence="2 3">
    <name type="scientific">Paraglomus brasilianum</name>
    <dbReference type="NCBI Taxonomy" id="144538"/>
    <lineage>
        <taxon>Eukaryota</taxon>
        <taxon>Fungi</taxon>
        <taxon>Fungi incertae sedis</taxon>
        <taxon>Mucoromycota</taxon>
        <taxon>Glomeromycotina</taxon>
        <taxon>Glomeromycetes</taxon>
        <taxon>Paraglomerales</taxon>
        <taxon>Paraglomeraceae</taxon>
        <taxon>Paraglomus</taxon>
    </lineage>
</organism>
<dbReference type="InterPro" id="IPR036397">
    <property type="entry name" value="RNaseH_sf"/>
</dbReference>
<dbReference type="Pfam" id="PF00665">
    <property type="entry name" value="rve"/>
    <property type="match status" value="1"/>
</dbReference>
<dbReference type="EMBL" id="CAJVPI010004784">
    <property type="protein sequence ID" value="CAG8670013.1"/>
    <property type="molecule type" value="Genomic_DNA"/>
</dbReference>
<dbReference type="GO" id="GO:0003676">
    <property type="term" value="F:nucleic acid binding"/>
    <property type="evidence" value="ECO:0007669"/>
    <property type="project" value="InterPro"/>
</dbReference>
<dbReference type="InterPro" id="IPR012337">
    <property type="entry name" value="RNaseH-like_sf"/>
</dbReference>
<proteinExistence type="predicted"/>
<dbReference type="Proteomes" id="UP000789739">
    <property type="component" value="Unassembled WGS sequence"/>
</dbReference>
<dbReference type="AlphaFoldDB" id="A0A9N9E901"/>
<evidence type="ECO:0000313" key="2">
    <source>
        <dbReference type="EMBL" id="CAG8670013.1"/>
    </source>
</evidence>
<dbReference type="PANTHER" id="PTHR37984">
    <property type="entry name" value="PROTEIN CBG26694"/>
    <property type="match status" value="1"/>
</dbReference>
<gene>
    <name evidence="2" type="ORF">PBRASI_LOCUS11252</name>
</gene>
<reference evidence="2" key="1">
    <citation type="submission" date="2021-06" db="EMBL/GenBank/DDBJ databases">
        <authorList>
            <person name="Kallberg Y."/>
            <person name="Tangrot J."/>
            <person name="Rosling A."/>
        </authorList>
    </citation>
    <scope>NUCLEOTIDE SEQUENCE</scope>
    <source>
        <strain evidence="2">BR232B</strain>
    </source>
</reference>
<dbReference type="Gene3D" id="3.30.420.10">
    <property type="entry name" value="Ribonuclease H-like superfamily/Ribonuclease H"/>
    <property type="match status" value="1"/>
</dbReference>